<comment type="caution">
    <text evidence="1">The sequence shown here is derived from an EMBL/GenBank/DDBJ whole genome shotgun (WGS) entry which is preliminary data.</text>
</comment>
<evidence type="ECO:0000313" key="1">
    <source>
        <dbReference type="EMBL" id="MBK1866273.1"/>
    </source>
</evidence>
<sequence length="405" mass="42805">MSTAEITAQFDDLRARRNAIVLAIGQALYGSATVIMFTTAGLIGVQIAPSKAWATLPISAFVIGTAVSTIPAAMLMRAIGRRPGFMLGAFAGTIGALIGVYAIYTRDFQLFILATVLQGVYQAFAQHSRFAAADMASPAFRPKAISWVMTGGVAAGLLGTSLVMFTTDLLAPVTFAGCYAAMAVICTLAIGVLAFVDIPRKEETVSAGDTRPLAEIVKQPRLIVAVIAATLSYGMMNLVMTAAPIAMIDCGFTTTTAAWAIQWHVMAMFVPSFFTGQIIARVGAERVCAAGLLLLAAAATAGLLGISFGHFAVNLILLGLGWNFGFIGGTTLLTECYRPAERERVQGLNDFAVFGTVAIASLTSGKLLDWFGWASVNIAVYPTVVVALSLILWIMLKRRRRAVAN</sequence>
<protein>
    <submittedName>
        <fullName evidence="1">MFS transporter</fullName>
    </submittedName>
</protein>
<keyword evidence="2" id="KW-1185">Reference proteome</keyword>
<dbReference type="EMBL" id="JAENHL010000006">
    <property type="protein sequence ID" value="MBK1866273.1"/>
    <property type="molecule type" value="Genomic_DNA"/>
</dbReference>
<name>A0ACC5R1J9_9HYPH</name>
<proteinExistence type="predicted"/>
<accession>A0ACC5R1J9</accession>
<gene>
    <name evidence="1" type="ORF">JHL16_07900</name>
</gene>
<evidence type="ECO:0000313" key="2">
    <source>
        <dbReference type="Proteomes" id="UP000616151"/>
    </source>
</evidence>
<dbReference type="Proteomes" id="UP000616151">
    <property type="component" value="Unassembled WGS sequence"/>
</dbReference>
<reference evidence="1" key="1">
    <citation type="submission" date="2021-01" db="EMBL/GenBank/DDBJ databases">
        <authorList>
            <person name="Sun Q."/>
        </authorList>
    </citation>
    <scope>NUCLEOTIDE SEQUENCE</scope>
    <source>
        <strain evidence="1">YIM B02566</strain>
    </source>
</reference>
<organism evidence="1 2">
    <name type="scientific">Taklimakanibacter albus</name>
    <dbReference type="NCBI Taxonomy" id="2800327"/>
    <lineage>
        <taxon>Bacteria</taxon>
        <taxon>Pseudomonadati</taxon>
        <taxon>Pseudomonadota</taxon>
        <taxon>Alphaproteobacteria</taxon>
        <taxon>Hyphomicrobiales</taxon>
        <taxon>Aestuariivirgaceae</taxon>
        <taxon>Taklimakanibacter</taxon>
    </lineage>
</organism>